<dbReference type="AlphaFoldDB" id="A0A372L7B5"/>
<feature type="domain" description="Glycosyl hydrolase family 98 putative carbohydrate-binding module" evidence="1">
    <location>
        <begin position="75"/>
        <end position="188"/>
    </location>
</feature>
<dbReference type="InterPro" id="IPR013783">
    <property type="entry name" value="Ig-like_fold"/>
</dbReference>
<proteinExistence type="predicted"/>
<dbReference type="Gene3D" id="2.60.120.1060">
    <property type="entry name" value="NPCBM/NEW2 domain"/>
    <property type="match status" value="2"/>
</dbReference>
<evidence type="ECO:0008006" key="5">
    <source>
        <dbReference type="Google" id="ProtNLM"/>
    </source>
</evidence>
<keyword evidence="4" id="KW-1185">Reference proteome</keyword>
<comment type="caution">
    <text evidence="3">The sequence shown here is derived from an EMBL/GenBank/DDBJ whole genome shotgun (WGS) entry which is preliminary data.</text>
</comment>
<dbReference type="InterPro" id="IPR013222">
    <property type="entry name" value="Glyco_hyd_98_carb-bd"/>
</dbReference>
<dbReference type="Pfam" id="PF08305">
    <property type="entry name" value="NPCBM"/>
    <property type="match status" value="1"/>
</dbReference>
<dbReference type="SUPFAM" id="SSF49785">
    <property type="entry name" value="Galactose-binding domain-like"/>
    <property type="match status" value="1"/>
</dbReference>
<gene>
    <name evidence="3" type="ORF">D0466_19210</name>
</gene>
<evidence type="ECO:0000313" key="4">
    <source>
        <dbReference type="Proteomes" id="UP000262939"/>
    </source>
</evidence>
<accession>A0A372L7B5</accession>
<organism evidence="3 4">
    <name type="scientific">Peribacillus glennii</name>
    <dbReference type="NCBI Taxonomy" id="2303991"/>
    <lineage>
        <taxon>Bacteria</taxon>
        <taxon>Bacillati</taxon>
        <taxon>Bacillota</taxon>
        <taxon>Bacilli</taxon>
        <taxon>Bacillales</taxon>
        <taxon>Bacillaceae</taxon>
        <taxon>Peribacillus</taxon>
    </lineage>
</organism>
<evidence type="ECO:0000259" key="2">
    <source>
        <dbReference type="Pfam" id="PF17936"/>
    </source>
</evidence>
<evidence type="ECO:0000259" key="1">
    <source>
        <dbReference type="Pfam" id="PF08305"/>
    </source>
</evidence>
<protein>
    <recommendedName>
        <fullName evidence="5">Bacterial Ig domain-containing protein</fullName>
    </recommendedName>
</protein>
<dbReference type="Pfam" id="PF17936">
    <property type="entry name" value="Big_6"/>
    <property type="match status" value="1"/>
</dbReference>
<dbReference type="Gene3D" id="2.60.40.10">
    <property type="entry name" value="Immunoglobulins"/>
    <property type="match status" value="1"/>
</dbReference>
<name>A0A372L7B5_9BACI</name>
<dbReference type="InterPro" id="IPR008979">
    <property type="entry name" value="Galactose-bd-like_sf"/>
</dbReference>
<evidence type="ECO:0000313" key="3">
    <source>
        <dbReference type="EMBL" id="RFU61114.1"/>
    </source>
</evidence>
<reference evidence="3 4" key="1">
    <citation type="submission" date="2018-08" db="EMBL/GenBank/DDBJ databases">
        <title>Bacillus chawlae sp. nov., Bacillus glennii sp. nov., and Bacillus saganii sp. nov. Isolated from the Vehicle Assembly Building at Kennedy Space Center where the Viking Spacecraft were Assembled.</title>
        <authorList>
            <person name="Seuylemezian A."/>
            <person name="Vaishampayan P."/>
        </authorList>
    </citation>
    <scope>NUCLEOTIDE SEQUENCE [LARGE SCALE GENOMIC DNA]</scope>
    <source>
        <strain evidence="3 4">V44-8</strain>
    </source>
</reference>
<dbReference type="InterPro" id="IPR038637">
    <property type="entry name" value="NPCBM_sf"/>
</dbReference>
<dbReference type="EMBL" id="QVTD01000017">
    <property type="protein sequence ID" value="RFU61114.1"/>
    <property type="molecule type" value="Genomic_DNA"/>
</dbReference>
<feature type="domain" description="Bacterial Ig" evidence="2">
    <location>
        <begin position="492"/>
        <end position="569"/>
    </location>
</feature>
<dbReference type="InterPro" id="IPR041498">
    <property type="entry name" value="Big_6"/>
</dbReference>
<dbReference type="Proteomes" id="UP000262939">
    <property type="component" value="Unassembled WGS sequence"/>
</dbReference>
<sequence>MGVTVKSHHLKRGVKKLNIRKLVLAAVLIMAVSMAWMVQTPVHANASELYLTKSLLTQGEDVYFDHWSSSSFEDISGEVFTKGIGFSPYYGSTYNMRATFNIQDYNYTTLETRAGLQNGYNTGDRGKTELLIYADDKKIYGKTFANTTPPQDLKLPIPTGTKNITFYTVMTKGPQGGHRALFGNARLTNALPASAKQDMLALDNIGSSSAEDSYYRDWNSIPFEMADGHLAGRGYGLKPYYSSTNKIFTQFKITDYDYSTLETRVSLDKKWTTGDKGKTEVSIYADNVKLYSKTFTNKTAAQNVKLRLPKKTDYLTIYALQHKGAQGNHAVIIENPVLTKSLDPVSEDDTIALDNLGMSENDNGYIGKWGSEAFQMAEGNLVARGFGLKPYYSSDYETFAKVYVADYAYPTLETKISLDNKWRTGDRGKTTLFIYADNKVIYKKTFDNKSKSSRVIASIPSRTKYITFKASHSKGGAGHGVILEHPLLTYRPHPPSVNPVNNKTTKITGKAKANSTVTLKIGSKTIKTAKTTSKGAFSMSISAQKAGTTLALNVKDSKGRVSATKYIKVTQKK</sequence>